<dbReference type="Proteomes" id="UP000805418">
    <property type="component" value="Chromosome 1"/>
</dbReference>
<feature type="compositionally biased region" description="Low complexity" evidence="4">
    <location>
        <begin position="60"/>
        <end position="71"/>
    </location>
</feature>
<dbReference type="GO" id="GO:0035023">
    <property type="term" value="P:regulation of Rho protein signal transduction"/>
    <property type="evidence" value="ECO:0000318"/>
    <property type="project" value="GO_Central"/>
</dbReference>
<evidence type="ECO:0000256" key="2">
    <source>
        <dbReference type="ARBA" id="ARBA00022658"/>
    </source>
</evidence>
<dbReference type="Gene3D" id="2.60.40.150">
    <property type="entry name" value="C2 domain"/>
    <property type="match status" value="1"/>
</dbReference>
<feature type="compositionally biased region" description="Low complexity" evidence="4">
    <location>
        <begin position="88"/>
        <end position="100"/>
    </location>
</feature>
<dbReference type="InterPro" id="IPR027007">
    <property type="entry name" value="C2_DOCK-type_domain"/>
</dbReference>
<dbReference type="Gene3D" id="1.25.40.410">
    <property type="match status" value="1"/>
</dbReference>
<dbReference type="Pfam" id="PF06920">
    <property type="entry name" value="DHR-2_Lobe_A"/>
    <property type="match status" value="1"/>
</dbReference>
<dbReference type="Pfam" id="PF20422">
    <property type="entry name" value="DHR-2_Lobe_B"/>
    <property type="match status" value="1"/>
</dbReference>
<protein>
    <submittedName>
        <fullName evidence="7">Dedicator of cytokinesis 8</fullName>
    </submittedName>
</protein>
<dbReference type="InterPro" id="IPR037808">
    <property type="entry name" value="C2_Dock-C"/>
</dbReference>
<dbReference type="GO" id="GO:0005829">
    <property type="term" value="C:cytosol"/>
    <property type="evidence" value="ECO:0007669"/>
    <property type="project" value="Ensembl"/>
</dbReference>
<dbReference type="FunFam" id="1.20.58.740:FF:000002">
    <property type="entry name" value="Dedicator of cytokinesis protein 7"/>
    <property type="match status" value="1"/>
</dbReference>
<dbReference type="FunFam" id="1.25.40.410:FF:000002">
    <property type="entry name" value="Dedicator of cytokinesis protein 7"/>
    <property type="match status" value="1"/>
</dbReference>
<dbReference type="PROSITE" id="PS51650">
    <property type="entry name" value="C2_DOCK"/>
    <property type="match status" value="1"/>
</dbReference>
<dbReference type="GO" id="GO:0061485">
    <property type="term" value="P:memory T cell proliferation"/>
    <property type="evidence" value="ECO:0007669"/>
    <property type="project" value="Ensembl"/>
</dbReference>
<dbReference type="InterPro" id="IPR016024">
    <property type="entry name" value="ARM-type_fold"/>
</dbReference>
<dbReference type="SUPFAM" id="SSF48371">
    <property type="entry name" value="ARM repeat"/>
    <property type="match status" value="1"/>
</dbReference>
<dbReference type="GO" id="GO:0031256">
    <property type="term" value="C:leading edge membrane"/>
    <property type="evidence" value="ECO:0007669"/>
    <property type="project" value="Ensembl"/>
</dbReference>
<gene>
    <name evidence="7" type="primary">DOCK8</name>
</gene>
<dbReference type="PANTHER" id="PTHR23317:SF74">
    <property type="entry name" value="DEDICATOR OF CYTOKINESIS PROTEIN 8"/>
    <property type="match status" value="1"/>
</dbReference>
<feature type="region of interest" description="Disordered" evidence="4">
    <location>
        <begin position="128"/>
        <end position="206"/>
    </location>
</feature>
<dbReference type="InterPro" id="IPR026791">
    <property type="entry name" value="DOCK"/>
</dbReference>
<reference evidence="7" key="2">
    <citation type="submission" date="2025-08" db="UniProtKB">
        <authorList>
            <consortium name="Ensembl"/>
        </authorList>
    </citation>
    <scope>IDENTIFICATION</scope>
    <source>
        <strain evidence="7">Boxer</strain>
    </source>
</reference>
<dbReference type="GO" id="GO:0036336">
    <property type="term" value="P:dendritic cell migration"/>
    <property type="evidence" value="ECO:0007669"/>
    <property type="project" value="Ensembl"/>
</dbReference>
<dbReference type="Pfam" id="PF11878">
    <property type="entry name" value="DOCK_C-D_N"/>
    <property type="match status" value="1"/>
</dbReference>
<dbReference type="Reactome" id="R-CFA-983231">
    <property type="pathway name" value="Factors involved in megakaryocyte development and platelet production"/>
</dbReference>
<dbReference type="GeneTree" id="ENSGT00940000155876"/>
<dbReference type="FunCoup" id="A0A8I3MID0">
    <property type="interactions" value="1217"/>
</dbReference>
<evidence type="ECO:0000259" key="5">
    <source>
        <dbReference type="PROSITE" id="PS51650"/>
    </source>
</evidence>
<proteinExistence type="inferred from homology"/>
<dbReference type="FunFam" id="2.60.40.150:FF:000022">
    <property type="entry name" value="Dedicator of cytokinesis protein 7"/>
    <property type="match status" value="1"/>
</dbReference>
<evidence type="ECO:0000313" key="8">
    <source>
        <dbReference type="Proteomes" id="UP000805418"/>
    </source>
</evidence>
<dbReference type="CDD" id="cd08696">
    <property type="entry name" value="C2_Dock-C"/>
    <property type="match status" value="1"/>
</dbReference>
<keyword evidence="1" id="KW-0597">Phosphoprotein</keyword>
<dbReference type="PANTHER" id="PTHR23317">
    <property type="entry name" value="DEDICATOR OF CYTOKINESIS DOCK"/>
    <property type="match status" value="1"/>
</dbReference>
<dbReference type="PROSITE" id="PS51651">
    <property type="entry name" value="DOCKER"/>
    <property type="match status" value="1"/>
</dbReference>
<feature type="compositionally biased region" description="Basic residues" evidence="4">
    <location>
        <begin position="72"/>
        <end position="87"/>
    </location>
</feature>
<feature type="domain" description="C2 DOCK-type" evidence="5">
    <location>
        <begin position="767"/>
        <end position="936"/>
    </location>
</feature>
<evidence type="ECO:0000256" key="3">
    <source>
        <dbReference type="PROSITE-ProRule" id="PRU00983"/>
    </source>
</evidence>
<dbReference type="GO" id="GO:1903905">
    <property type="term" value="P:positive regulation of establishment of T cell polarity"/>
    <property type="evidence" value="ECO:0000318"/>
    <property type="project" value="GO_Central"/>
</dbReference>
<dbReference type="Reactome" id="R-CFA-9013148">
    <property type="pathway name" value="CDC42 GTPase cycle"/>
</dbReference>
<feature type="compositionally biased region" description="Pro residues" evidence="4">
    <location>
        <begin position="44"/>
        <end position="58"/>
    </location>
</feature>
<dbReference type="Ensembl" id="ENSCAFT00845002883.1">
    <property type="protein sequence ID" value="ENSCAFP00845002298.1"/>
    <property type="gene ID" value="ENSCAFG00845001647.1"/>
</dbReference>
<dbReference type="Pfam" id="PF14429">
    <property type="entry name" value="DOCK-C2"/>
    <property type="match status" value="1"/>
</dbReference>
<dbReference type="GO" id="GO:0007264">
    <property type="term" value="P:small GTPase-mediated signal transduction"/>
    <property type="evidence" value="ECO:0007669"/>
    <property type="project" value="InterPro"/>
</dbReference>
<dbReference type="InterPro" id="IPR043161">
    <property type="entry name" value="DOCK_C_lobe_A"/>
</dbReference>
<dbReference type="InterPro" id="IPR035892">
    <property type="entry name" value="C2_domain_sf"/>
</dbReference>
<keyword evidence="8" id="KW-1185">Reference proteome</keyword>
<reference evidence="7" key="1">
    <citation type="submission" date="2020-03" db="EMBL/GenBank/DDBJ databases">
        <title>Long-read based genome assembly of a Labrador retriever dog.</title>
        <authorList>
            <person name="Eory L."/>
            <person name="Zhang W."/>
            <person name="Schoenebeck J."/>
        </authorList>
    </citation>
    <scope>NUCLEOTIDE SEQUENCE [LARGE SCALE GENOMIC DNA]</scope>
    <source>
        <strain evidence="7">Labrador retriever</strain>
    </source>
</reference>
<dbReference type="InterPro" id="IPR027357">
    <property type="entry name" value="DOCKER_dom"/>
</dbReference>
<evidence type="ECO:0000313" key="7">
    <source>
        <dbReference type="Ensembl" id="ENSCAFP00845002298.1"/>
    </source>
</evidence>
<evidence type="ECO:0000256" key="1">
    <source>
        <dbReference type="ARBA" id="ARBA00022553"/>
    </source>
</evidence>
<dbReference type="OrthoDB" id="47328at2759"/>
<dbReference type="GO" id="GO:0001771">
    <property type="term" value="P:immunological synapse formation"/>
    <property type="evidence" value="ECO:0007669"/>
    <property type="project" value="Ensembl"/>
</dbReference>
<dbReference type="InterPro" id="IPR046770">
    <property type="entry name" value="DOCKER_Lobe_B"/>
</dbReference>
<dbReference type="InterPro" id="IPR046769">
    <property type="entry name" value="DOCKER_Lobe_A"/>
</dbReference>
<dbReference type="InterPro" id="IPR043162">
    <property type="entry name" value="DOCK_C_lobe_C"/>
</dbReference>
<evidence type="ECO:0000259" key="6">
    <source>
        <dbReference type="PROSITE" id="PS51651"/>
    </source>
</evidence>
<dbReference type="Reactome" id="R-CFA-9013409">
    <property type="pathway name" value="RHOJ GTPase cycle"/>
</dbReference>
<comment type="similarity">
    <text evidence="3">Belongs to the DOCK family.</text>
</comment>
<dbReference type="Gene3D" id="1.20.58.740">
    <property type="match status" value="1"/>
</dbReference>
<feature type="domain" description="DOCKER" evidence="6">
    <location>
        <begin position="1841"/>
        <end position="2275"/>
    </location>
</feature>
<dbReference type="InterPro" id="IPR021816">
    <property type="entry name" value="DOCK_C/D_N"/>
</dbReference>
<dbReference type="Reactome" id="R-CFA-9013149">
    <property type="pathway name" value="RAC1 GTPase cycle"/>
</dbReference>
<dbReference type="InterPro" id="IPR046773">
    <property type="entry name" value="DOCKER_Lobe_C"/>
</dbReference>
<dbReference type="GO" id="GO:0031252">
    <property type="term" value="C:cell leading edge"/>
    <property type="evidence" value="ECO:0000318"/>
    <property type="project" value="GO_Central"/>
</dbReference>
<dbReference type="GO" id="GO:0070233">
    <property type="term" value="P:negative regulation of T cell apoptotic process"/>
    <property type="evidence" value="ECO:0007669"/>
    <property type="project" value="Ensembl"/>
</dbReference>
<reference evidence="7" key="3">
    <citation type="submission" date="2025-09" db="UniProtKB">
        <authorList>
            <consortium name="Ensembl"/>
        </authorList>
    </citation>
    <scope>IDENTIFICATION</scope>
    <source>
        <strain evidence="7">Boxer</strain>
    </source>
</reference>
<organism evidence="7 8">
    <name type="scientific">Canis lupus familiaris</name>
    <name type="common">Dog</name>
    <name type="synonym">Canis familiaris</name>
    <dbReference type="NCBI Taxonomy" id="9615"/>
    <lineage>
        <taxon>Eukaryota</taxon>
        <taxon>Metazoa</taxon>
        <taxon>Chordata</taxon>
        <taxon>Craniata</taxon>
        <taxon>Vertebrata</taxon>
        <taxon>Euteleostomi</taxon>
        <taxon>Mammalia</taxon>
        <taxon>Eutheria</taxon>
        <taxon>Laurasiatheria</taxon>
        <taxon>Carnivora</taxon>
        <taxon>Caniformia</taxon>
        <taxon>Canidae</taxon>
        <taxon>Canis</taxon>
    </lineage>
</organism>
<sequence>MRDTAFAQVGLYPLFGLFGFQICLPPGAVWTAVKAQARRRQGWCPPPRPPAPRAPRPAPRARTPLLPAGAPARRHRPPRWAPRRRGFRPGSGVAGPPARARGGGGGAPEVRAGPQRAVRRGIRRPVPRRVHTLAGPPLPGAGPAAAPGLRPPPRGLRRPRWKCGSLQRRLTDEARVPPGERCSGPAAPRAPAARAPRPRRPPSRARAMATLPGAERRAFALKLNRYSSAEIRKQFTLPPNLGQYHRQSISTSGFPSLQLPQFYDPVEPVDFEGLLMTHLNSLDVELAQELGDFTEDDLDVVFTPKECRTLQPSLPEEGVELDPHVRDCVQTYIREWLIVNQKNQGSSEICGFKKTGSRRDFHKTLQKQTFESESLEGHEPSTQVRPRHLNVLCDVSGKGPLTACGFDLRSLQPDQRLENLLQQVSAEDFEKQNEEARRTNRQAELFALYPSVDEEDAVEIRPVPECPKEHLGNRILVKVLTLKFEIEIEPLFASIALYDVKERKKISENFHCDLNSDQFKGFLRAHTPSVDPSSQARSAVFSVTYPSSDIYLVVKIEKVLQQGEIGDCAEPYMVIKEGDGGKSKEKIEKLKLQAESFCQRLGKYRMPFAWAPINLSSFFNFSTLDREVTDVESMVGKSSVGERRTLSQSRRLSERALSLEDNGVGSNFKPTTIAVNNFFKQEGDRLSDEDLFKFLADYKRSSSLQRRVKSIPGLLRLEISPAPEVINCCLTPEMLPVKPFPENRTRPHKEILEFPVREVYVPHTVYRNLLYVYPQRLNFTNKLASARNITIKIQFMCGEDASNAMPVIFGKSNGPEFLQEVYTAITYHNKSPDFYEEVKIKLPAKLTVNHHLLFTFYHISCQQKQGASVESLLGYSWLPILLNERLQTGSYCLPVALEKLPPNYSMHSAEKVPLQNPPIKWAEGHKGVFNIEVQAVSSVHTQDNHLEKFFTLCHSLESQVTFPIRVLDQKISETSLEHELKLSLICLNSSRLEPLVLFLHLVLDKLFQLSVQPMLIAGQTANFSQFAFESVVAIANSLHNSKDLAKDQHGRNCLLASYVHYVFRLPEPPRDPPKSGGPVALPDPRYHTYGRTSAAAVSSKLMQARVMSSSNPDLAGTHCAADEEVKNIMSSKTADRNCNRMSYYCSGNNDVPSSTAAPRPASKKHFHEELALQMVVSTGIVRETVFKYAWFFFDLLVKSMAQYVHNMDKRDNFRRTRFSDRFKDDITTIVNVVTSETAALLVKPQKETEQAEKMNISLAFFLYDLLSLMDRGFVFNLIKHYCNQLSAKLNNLPTLISMRLEFLRILCSHEHYLNLNLFFMNADTAPASPCPSISSQNSSSCSSFQDQKIASMFDLTPEYRQQHFLTGLLFTELAAALDAEGEGISKVQRKAISAIHSLLSSHDLDPRCVKPEVKVKIAALYLPLVGIILDALPQLYDFTVADARSGKNRANGSDEEQEGTSAINQNVALAIAGNNFNLKTSGAMLSSLPYKQYNLLNADMTRNLMICFLWIMKNADQSLIRKWIADLPSMQLNRILDLLFICVSCFEYKGKQSSDKVSTQVLQKSRDVKARLEEALLRGEGARGEMMRRCRAPGNDRFPGLSENLRWRKEQTHWRQANEKQDKTKAELDQEALISGNLATEANLIILDMQENIIQASSALDCKDSLLGGVLKVLVNSLSCDQSTTYLTHCFATLRALIAKFGDLLFEEEVEQCADLCQRVLHHCSSSMDVTRSQACATLYLLMRFSFGATSNFARVKMQVTMSLASLVGKAPDFNEEYLRRSLRTILAYAEEDTAMQATPFPTQVEELLCNLNSILYDTVKMREFQEDPEMLMDLMYRIAKSYQTSPDLRLTWLQNMAEKHTKKKCYTEAAMCLVHAAALVAEYLSMLEDHSYLPVGSVSFQNISSNVLEESAVSDDTLSPDEDGVCSGRYFTESGLVGLLEHAAELFSTGGLYETVNEVYKLVVPILEAHRDFRKLTSTHDKLQKAFDSIISKGHKRMFGTYFRVGFYGSKFGDLDEQEFVYKEPAITKLPEISHRLEGFYGQCFGEEFVEVIKDSTPVDKTKLDPNKAYIQITFVEPYFDEYEMKDRVTYFEKNFNLRRFMYTTPFTLEGRPRGDLHEQYRRNTILTTMHAFPYIKTRISVIQKEEFVLTPIEVAIEDMKKKTLQLAVAINQEPPDAKMLQMVLQGSVGATVNQGPLEVAQVFLAEIPADPKLYRHHNKLRLCFKEFIMRCGEAVEKNKRLITADQREYQQELRKNYNKLKENLRPMIERKIPELYKPIFRVESQKRDSFHRSSFRKCETQLSQGS</sequence>
<feature type="compositionally biased region" description="Low complexity" evidence="4">
    <location>
        <begin position="185"/>
        <end position="195"/>
    </location>
</feature>
<dbReference type="Pfam" id="PF20421">
    <property type="entry name" value="DHR-2_Lobe_C"/>
    <property type="match status" value="1"/>
</dbReference>
<keyword evidence="2" id="KW-0344">Guanine-nucleotide releasing factor</keyword>
<evidence type="ECO:0000256" key="4">
    <source>
        <dbReference type="SAM" id="MobiDB-lite"/>
    </source>
</evidence>
<dbReference type="GO" id="GO:0005085">
    <property type="term" value="F:guanyl-nucleotide exchange factor activity"/>
    <property type="evidence" value="ECO:0000318"/>
    <property type="project" value="GO_Central"/>
</dbReference>
<feature type="region of interest" description="Disordered" evidence="4">
    <location>
        <begin position="39"/>
        <end position="116"/>
    </location>
</feature>
<accession>A0A8I3MID0</accession>
<name>A0A8I3MID0_CANLF</name>
<dbReference type="CDD" id="cd11701">
    <property type="entry name" value="DHR2_DOCK8"/>
    <property type="match status" value="1"/>
</dbReference>
<dbReference type="GO" id="GO:2000406">
    <property type="term" value="P:positive regulation of T cell migration"/>
    <property type="evidence" value="ECO:0000318"/>
    <property type="project" value="GO_Central"/>
</dbReference>
<dbReference type="GO" id="GO:1990869">
    <property type="term" value="P:cellular response to chemokine"/>
    <property type="evidence" value="ECO:0007669"/>
    <property type="project" value="Ensembl"/>
</dbReference>